<proteinExistence type="predicted"/>
<dbReference type="AlphaFoldDB" id="A0A2P2E8M8"/>
<dbReference type="InterPro" id="IPR009057">
    <property type="entry name" value="Homeodomain-like_sf"/>
</dbReference>
<dbReference type="SUPFAM" id="SSF46689">
    <property type="entry name" value="Homeodomain-like"/>
    <property type="match status" value="1"/>
</dbReference>
<evidence type="ECO:0000313" key="7">
    <source>
        <dbReference type="Proteomes" id="UP000245086"/>
    </source>
</evidence>
<evidence type="ECO:0000256" key="3">
    <source>
        <dbReference type="ARBA" id="ARBA00023163"/>
    </source>
</evidence>
<comment type="caution">
    <text evidence="6">The sequence shown here is derived from an EMBL/GenBank/DDBJ whole genome shotgun (WGS) entry which is preliminary data.</text>
</comment>
<dbReference type="Gene3D" id="1.10.357.10">
    <property type="entry name" value="Tetracycline Repressor, domain 2"/>
    <property type="match status" value="1"/>
</dbReference>
<dbReference type="InterPro" id="IPR036271">
    <property type="entry name" value="Tet_transcr_reg_TetR-rel_C_sf"/>
</dbReference>
<keyword evidence="7" id="KW-1185">Reference proteome</keyword>
<keyword evidence="1" id="KW-0805">Transcription regulation</keyword>
<feature type="DNA-binding region" description="H-T-H motif" evidence="4">
    <location>
        <begin position="31"/>
        <end position="50"/>
    </location>
</feature>
<dbReference type="Pfam" id="PF00440">
    <property type="entry name" value="TetR_N"/>
    <property type="match status" value="1"/>
</dbReference>
<keyword evidence="2 4" id="KW-0238">DNA-binding</keyword>
<dbReference type="GO" id="GO:0000976">
    <property type="term" value="F:transcription cis-regulatory region binding"/>
    <property type="evidence" value="ECO:0007669"/>
    <property type="project" value="TreeGrafter"/>
</dbReference>
<dbReference type="SUPFAM" id="SSF48498">
    <property type="entry name" value="Tetracyclin repressor-like, C-terminal domain"/>
    <property type="match status" value="1"/>
</dbReference>
<dbReference type="RefSeq" id="WP_192576182.1">
    <property type="nucleotide sequence ID" value="NZ_BFBR01000002.1"/>
</dbReference>
<accession>A0A2P2E8M8</accession>
<dbReference type="PANTHER" id="PTHR30055:SF220">
    <property type="entry name" value="TETR-FAMILY REGULATORY PROTEIN"/>
    <property type="match status" value="1"/>
</dbReference>
<evidence type="ECO:0000256" key="2">
    <source>
        <dbReference type="ARBA" id="ARBA00023125"/>
    </source>
</evidence>
<dbReference type="GO" id="GO:0003700">
    <property type="term" value="F:DNA-binding transcription factor activity"/>
    <property type="evidence" value="ECO:0007669"/>
    <property type="project" value="TreeGrafter"/>
</dbReference>
<dbReference type="Proteomes" id="UP000245086">
    <property type="component" value="Unassembled WGS sequence"/>
</dbReference>
<evidence type="ECO:0000256" key="1">
    <source>
        <dbReference type="ARBA" id="ARBA00023015"/>
    </source>
</evidence>
<dbReference type="InterPro" id="IPR025996">
    <property type="entry name" value="MT1864/Rv1816-like_C"/>
</dbReference>
<protein>
    <submittedName>
        <fullName evidence="6">HTH-type transcriptional regulator BetI</fullName>
    </submittedName>
</protein>
<dbReference type="InterPro" id="IPR050109">
    <property type="entry name" value="HTH-type_TetR-like_transc_reg"/>
</dbReference>
<organism evidence="6 7">
    <name type="scientific">Candidatus Phycosocius bacilliformis</name>
    <dbReference type="NCBI Taxonomy" id="1445552"/>
    <lineage>
        <taxon>Bacteria</taxon>
        <taxon>Pseudomonadati</taxon>
        <taxon>Pseudomonadota</taxon>
        <taxon>Alphaproteobacteria</taxon>
        <taxon>Caulobacterales</taxon>
        <taxon>Caulobacterales incertae sedis</taxon>
        <taxon>Candidatus Phycosocius</taxon>
    </lineage>
</organism>
<reference evidence="6 7" key="1">
    <citation type="journal article" date="2018" name="Genome Announc.">
        <title>Draft Genome Sequence of "Candidatus Phycosocius bacilliformis," an Alphaproteobacterial Ectosymbiont of the Hydrocarbon-Producing Green Alga Botryococcus braunii.</title>
        <authorList>
            <person name="Tanabe Y."/>
            <person name="Yamaguchi H."/>
            <person name="Watanabe M.M."/>
        </authorList>
    </citation>
    <scope>NUCLEOTIDE SEQUENCE [LARGE SCALE GENOMIC DNA]</scope>
    <source>
        <strain evidence="6 7">BOTRYCO-2</strain>
    </source>
</reference>
<evidence type="ECO:0000259" key="5">
    <source>
        <dbReference type="PROSITE" id="PS50977"/>
    </source>
</evidence>
<evidence type="ECO:0000256" key="4">
    <source>
        <dbReference type="PROSITE-ProRule" id="PRU00335"/>
    </source>
</evidence>
<dbReference type="InterPro" id="IPR001647">
    <property type="entry name" value="HTH_TetR"/>
</dbReference>
<dbReference type="PANTHER" id="PTHR30055">
    <property type="entry name" value="HTH-TYPE TRANSCRIPTIONAL REGULATOR RUTR"/>
    <property type="match status" value="1"/>
</dbReference>
<name>A0A2P2E8M8_9PROT</name>
<dbReference type="PROSITE" id="PS50977">
    <property type="entry name" value="HTH_TETR_2"/>
    <property type="match status" value="1"/>
</dbReference>
<keyword evidence="3" id="KW-0804">Transcription</keyword>
<dbReference type="EMBL" id="BFBR01000002">
    <property type="protein sequence ID" value="GBF57422.1"/>
    <property type="molecule type" value="Genomic_DNA"/>
</dbReference>
<evidence type="ECO:0000313" key="6">
    <source>
        <dbReference type="EMBL" id="GBF57422.1"/>
    </source>
</evidence>
<sequence length="199" mass="21346">MTKPYHHGELREALIQAALHVLECDGPAALSLRGLARTVGVSSMAPYHHFADRSALLAAVATEGFVRLQASKQLIQASQTDVRLALASGGANYVRFILDHPNLYRLMRSPDFADRALYPDLHRAAAGPARTLIELMTRLIGERGLQSPSPNQGAQLLWGLSHGIGTLALDGQLPPDGAPDLAYEGSLAMVDGWIARHSG</sequence>
<feature type="domain" description="HTH tetR-type" evidence="5">
    <location>
        <begin position="8"/>
        <end position="68"/>
    </location>
</feature>
<gene>
    <name evidence="6" type="primary">betI_1</name>
    <name evidence="6" type="ORF">PbB2_01089</name>
</gene>
<dbReference type="Pfam" id="PF13305">
    <property type="entry name" value="TetR_C_33"/>
    <property type="match status" value="1"/>
</dbReference>